<dbReference type="GO" id="GO:0005694">
    <property type="term" value="C:chromosome"/>
    <property type="evidence" value="ECO:0007669"/>
    <property type="project" value="UniProtKB-SubCell"/>
</dbReference>
<dbReference type="EMBL" id="BMAW01027575">
    <property type="protein sequence ID" value="GFU02785.1"/>
    <property type="molecule type" value="Genomic_DNA"/>
</dbReference>
<accession>A0A8X6UEP4</accession>
<gene>
    <name evidence="13" type="primary">Nbn</name>
    <name evidence="13" type="ORF">NPIL_35291</name>
</gene>
<dbReference type="PROSITE" id="PS50006">
    <property type="entry name" value="FHA_DOMAIN"/>
    <property type="match status" value="2"/>
</dbReference>
<dbReference type="CDD" id="cd17741">
    <property type="entry name" value="BRCT_nibrin"/>
    <property type="match status" value="1"/>
</dbReference>
<sequence length="713" mass="80995">MWKLKHVKKEHLENYVFVGEDFIVGRKDATLLINNDPSVSRRHAVIYVKHPEGNLSDPTKKSSLFLRDEGSKYGTFKNSIRITSEVEIQNNDLVKFEHLENYVFVGEDFIVGRKDATLLINNDPSVSRRHAVIYVKHPEGNLSDPTKKSSLFLRDEGSKYGTFKNSIRITSEVEIQNNDLVKFGQFDSEFRIHNLPLVVTTSCLEISAKKDLKKAIHALGGSFISEWQPSCTHLVMTEVKVTVKALCCLVSTKPIVKPEYFQELKKSLKNSATIILPNRFIPPIGEALIDKDVVSFDINPQRKSLFKNKTFFFLDEKQFKKLHLGIVLGGGNASILSENEITPEILLRDGCCVIEPMQQGQEASILSSVRAILQKKEYRMIPESDIGLSVAYCSTDKFCNPQFNMVEVLLSQKMQSQTLSQREVYVPDTQERSFRIENKSRKSVTDVFSSLHLSSFQNDAVEEMEVSEVPISAQIKQELDGIFEEPFERKVESPPKVDVFPTVSSPSTSHRILKQEIQNVDNQFENEELVEKIPKREKRNAKSRNENIPPNKSIKREKQSILQQNENHSEFGMHSPSKCNGASEVNNGVNWISPQKKKSDITSPRTFSIQNNVVPEEVELPRNLAVIKYAELLHKKVSFGGTETIAQSINNSKTKNFKKFRKVHPLRAQTLPRIIGAHELAPFDKVIAEISNGAWDDPPEQEMSQPVKGEFDW</sequence>
<evidence type="ECO:0000256" key="7">
    <source>
        <dbReference type="ARBA" id="ARBA00023242"/>
    </source>
</evidence>
<dbReference type="FunFam" id="2.60.200.20:FF:000017">
    <property type="entry name" value="Nibrin"/>
    <property type="match status" value="1"/>
</dbReference>
<dbReference type="CDD" id="cd22667">
    <property type="entry name" value="FHA_NBN"/>
    <property type="match status" value="2"/>
</dbReference>
<dbReference type="Proteomes" id="UP000887013">
    <property type="component" value="Unassembled WGS sequence"/>
</dbReference>
<dbReference type="GO" id="GO:0030870">
    <property type="term" value="C:Mre11 complex"/>
    <property type="evidence" value="ECO:0007669"/>
    <property type="project" value="InterPro"/>
</dbReference>
<name>A0A8X6UEP4_NEPPI</name>
<dbReference type="Gene3D" id="3.40.50.10980">
    <property type="entry name" value="Nibrin, BRCT2 domain"/>
    <property type="match status" value="1"/>
</dbReference>
<comment type="subcellular location">
    <subcellularLocation>
        <location evidence="1">Chromosome</location>
    </subcellularLocation>
    <subcellularLocation>
        <location evidence="2">Nucleus</location>
        <location evidence="2">PML body</location>
    </subcellularLocation>
</comment>
<dbReference type="GO" id="GO:0051321">
    <property type="term" value="P:meiotic cell cycle"/>
    <property type="evidence" value="ECO:0007669"/>
    <property type="project" value="UniProtKB-KW"/>
</dbReference>
<feature type="region of interest" description="Disordered" evidence="11">
    <location>
        <begin position="536"/>
        <end position="558"/>
    </location>
</feature>
<dbReference type="InterPro" id="IPR043014">
    <property type="entry name" value="Nibrin_BRCT2_sf"/>
</dbReference>
<keyword evidence="4" id="KW-0158">Chromosome</keyword>
<dbReference type="GO" id="GO:0007095">
    <property type="term" value="P:mitotic G2 DNA damage checkpoint signaling"/>
    <property type="evidence" value="ECO:0007669"/>
    <property type="project" value="InterPro"/>
</dbReference>
<feature type="region of interest" description="Disordered" evidence="11">
    <location>
        <begin position="692"/>
        <end position="713"/>
    </location>
</feature>
<keyword evidence="14" id="KW-1185">Reference proteome</keyword>
<evidence type="ECO:0000259" key="12">
    <source>
        <dbReference type="PROSITE" id="PS50006"/>
    </source>
</evidence>
<feature type="domain" description="FHA" evidence="12">
    <location>
        <begin position="109"/>
        <end position="169"/>
    </location>
</feature>
<dbReference type="SUPFAM" id="SSF52113">
    <property type="entry name" value="BRCT domain"/>
    <property type="match status" value="1"/>
</dbReference>
<dbReference type="InterPro" id="IPR040227">
    <property type="entry name" value="Nibrin-rel"/>
</dbReference>
<dbReference type="OrthoDB" id="552194at2759"/>
<evidence type="ECO:0000256" key="5">
    <source>
        <dbReference type="ARBA" id="ARBA00022763"/>
    </source>
</evidence>
<feature type="domain" description="FHA" evidence="12">
    <location>
        <begin position="22"/>
        <end position="82"/>
    </location>
</feature>
<dbReference type="SUPFAM" id="SSF49879">
    <property type="entry name" value="SMAD/FHA domain"/>
    <property type="match status" value="2"/>
</dbReference>
<dbReference type="InterPro" id="IPR001357">
    <property type="entry name" value="BRCT_dom"/>
</dbReference>
<keyword evidence="8" id="KW-0469">Meiosis</keyword>
<evidence type="ECO:0000256" key="9">
    <source>
        <dbReference type="ARBA" id="ARBA00023306"/>
    </source>
</evidence>
<evidence type="ECO:0000256" key="8">
    <source>
        <dbReference type="ARBA" id="ARBA00023254"/>
    </source>
</evidence>
<evidence type="ECO:0000313" key="14">
    <source>
        <dbReference type="Proteomes" id="UP000887013"/>
    </source>
</evidence>
<protein>
    <recommendedName>
        <fullName evidence="3">Nibrin</fullName>
    </recommendedName>
</protein>
<keyword evidence="5" id="KW-0227">DNA damage</keyword>
<dbReference type="Pfam" id="PF16508">
    <property type="entry name" value="NIBRIN_BRCT_II"/>
    <property type="match status" value="1"/>
</dbReference>
<dbReference type="Pfam" id="PF00498">
    <property type="entry name" value="FHA"/>
    <property type="match status" value="2"/>
</dbReference>
<keyword evidence="6" id="KW-0234">DNA repair</keyword>
<dbReference type="SMART" id="SM00240">
    <property type="entry name" value="FHA"/>
    <property type="match status" value="2"/>
</dbReference>
<dbReference type="InterPro" id="IPR000253">
    <property type="entry name" value="FHA_dom"/>
</dbReference>
<comment type="similarity">
    <text evidence="10">Belongs to the Nibrin family.</text>
</comment>
<dbReference type="PANTHER" id="PTHR12162:SF0">
    <property type="entry name" value="NIBRIN"/>
    <property type="match status" value="1"/>
</dbReference>
<dbReference type="Pfam" id="PF00533">
    <property type="entry name" value="BRCT"/>
    <property type="match status" value="1"/>
</dbReference>
<evidence type="ECO:0000256" key="11">
    <source>
        <dbReference type="SAM" id="MobiDB-lite"/>
    </source>
</evidence>
<dbReference type="Gene3D" id="2.60.200.20">
    <property type="match status" value="2"/>
</dbReference>
<dbReference type="GO" id="GO:0000724">
    <property type="term" value="P:double-strand break repair via homologous recombination"/>
    <property type="evidence" value="ECO:0007669"/>
    <property type="project" value="TreeGrafter"/>
</dbReference>
<evidence type="ECO:0000256" key="2">
    <source>
        <dbReference type="ARBA" id="ARBA00004322"/>
    </source>
</evidence>
<evidence type="ECO:0000256" key="4">
    <source>
        <dbReference type="ARBA" id="ARBA00022454"/>
    </source>
</evidence>
<dbReference type="FunFam" id="3.40.50.10980:FF:000001">
    <property type="entry name" value="Nibrin"/>
    <property type="match status" value="1"/>
</dbReference>
<dbReference type="GO" id="GO:0003684">
    <property type="term" value="F:damaged DNA binding"/>
    <property type="evidence" value="ECO:0007669"/>
    <property type="project" value="TreeGrafter"/>
</dbReference>
<evidence type="ECO:0000313" key="13">
    <source>
        <dbReference type="EMBL" id="GFU02785.1"/>
    </source>
</evidence>
<dbReference type="InterPro" id="IPR008984">
    <property type="entry name" value="SMAD_FHA_dom_sf"/>
</dbReference>
<dbReference type="InterPro" id="IPR036420">
    <property type="entry name" value="BRCT_dom_sf"/>
</dbReference>
<dbReference type="PANTHER" id="PTHR12162">
    <property type="entry name" value="NIBRIN-RELATED"/>
    <property type="match status" value="1"/>
</dbReference>
<dbReference type="GO" id="GO:0016605">
    <property type="term" value="C:PML body"/>
    <property type="evidence" value="ECO:0007669"/>
    <property type="project" value="UniProtKB-SubCell"/>
</dbReference>
<evidence type="ECO:0000256" key="10">
    <source>
        <dbReference type="ARBA" id="ARBA00044757"/>
    </source>
</evidence>
<keyword evidence="7" id="KW-0539">Nucleus</keyword>
<evidence type="ECO:0000256" key="1">
    <source>
        <dbReference type="ARBA" id="ARBA00004286"/>
    </source>
</evidence>
<comment type="caution">
    <text evidence="13">The sequence shown here is derived from an EMBL/GenBank/DDBJ whole genome shotgun (WGS) entry which is preliminary data.</text>
</comment>
<evidence type="ECO:0000256" key="3">
    <source>
        <dbReference type="ARBA" id="ARBA00020013"/>
    </source>
</evidence>
<evidence type="ECO:0000256" key="6">
    <source>
        <dbReference type="ARBA" id="ARBA00023204"/>
    </source>
</evidence>
<dbReference type="InterPro" id="IPR032429">
    <property type="entry name" value="Nibrin_BRCT2"/>
</dbReference>
<organism evidence="13 14">
    <name type="scientific">Nephila pilipes</name>
    <name type="common">Giant wood spider</name>
    <name type="synonym">Nephila maculata</name>
    <dbReference type="NCBI Taxonomy" id="299642"/>
    <lineage>
        <taxon>Eukaryota</taxon>
        <taxon>Metazoa</taxon>
        <taxon>Ecdysozoa</taxon>
        <taxon>Arthropoda</taxon>
        <taxon>Chelicerata</taxon>
        <taxon>Arachnida</taxon>
        <taxon>Araneae</taxon>
        <taxon>Araneomorphae</taxon>
        <taxon>Entelegynae</taxon>
        <taxon>Araneoidea</taxon>
        <taxon>Nephilidae</taxon>
        <taxon>Nephila</taxon>
    </lineage>
</organism>
<dbReference type="Gene3D" id="3.40.50.10190">
    <property type="entry name" value="BRCT domain"/>
    <property type="match status" value="1"/>
</dbReference>
<proteinExistence type="inferred from homology"/>
<dbReference type="AlphaFoldDB" id="A0A8X6UEP4"/>
<keyword evidence="9" id="KW-0131">Cell cycle</keyword>
<reference evidence="13" key="1">
    <citation type="submission" date="2020-08" db="EMBL/GenBank/DDBJ databases">
        <title>Multicomponent nature underlies the extraordinary mechanical properties of spider dragline silk.</title>
        <authorList>
            <person name="Kono N."/>
            <person name="Nakamura H."/>
            <person name="Mori M."/>
            <person name="Yoshida Y."/>
            <person name="Ohtoshi R."/>
            <person name="Malay A.D."/>
            <person name="Moran D.A.P."/>
            <person name="Tomita M."/>
            <person name="Numata K."/>
            <person name="Arakawa K."/>
        </authorList>
    </citation>
    <scope>NUCLEOTIDE SEQUENCE</scope>
</reference>